<evidence type="ECO:0000256" key="11">
    <source>
        <dbReference type="ARBA" id="ARBA00022989"/>
    </source>
</evidence>
<dbReference type="FunFam" id="3.40.930.10:FF:000009">
    <property type="entry name" value="PTS system, fructose specific IIABC component"/>
    <property type="match status" value="1"/>
</dbReference>
<evidence type="ECO:0000256" key="1">
    <source>
        <dbReference type="ARBA" id="ARBA00004429"/>
    </source>
</evidence>
<dbReference type="GO" id="GO:0005886">
    <property type="term" value="C:plasma membrane"/>
    <property type="evidence" value="ECO:0007669"/>
    <property type="project" value="UniProtKB-SubCell"/>
</dbReference>
<dbReference type="InterPro" id="IPR050864">
    <property type="entry name" value="Bacterial_PTS_Sugar_Transport"/>
</dbReference>
<dbReference type="Gene3D" id="3.40.930.10">
    <property type="entry name" value="Mannitol-specific EII, Chain A"/>
    <property type="match status" value="1"/>
</dbReference>
<reference evidence="17 18" key="1">
    <citation type="journal article" date="2019" name="Microbiol. Resour. Announc.">
        <title>Complete Genome Sequences of Three Mycoplasma anserisalpingitis (Mycoplasma sp. 1220) Strains.</title>
        <authorList>
            <person name="Grozner D."/>
            <person name="Forro B."/>
            <person name="Kovacs A.B."/>
            <person name="Marton S."/>
            <person name="Banyai K."/>
            <person name="Kreizinger Z."/>
            <person name="Sulyok K.M."/>
            <person name="Gyuranecz M."/>
        </authorList>
    </citation>
    <scope>NUCLEOTIDE SEQUENCE [LARGE SCALE GENOMIC DNA]</scope>
    <source>
        <strain evidence="17 18">ATCC:BAA-2147</strain>
    </source>
</reference>
<dbReference type="EMBL" id="CP042295">
    <property type="protein sequence ID" value="QDY86666.1"/>
    <property type="molecule type" value="Genomic_DNA"/>
</dbReference>
<organism evidence="17 18">
    <name type="scientific">Mycoplasma anserisalpingitidis</name>
    <dbReference type="NCBI Taxonomy" id="519450"/>
    <lineage>
        <taxon>Bacteria</taxon>
        <taxon>Bacillati</taxon>
        <taxon>Mycoplasmatota</taxon>
        <taxon>Mollicutes</taxon>
        <taxon>Mycoplasmataceae</taxon>
        <taxon>Mycoplasma</taxon>
    </lineage>
</organism>
<dbReference type="PANTHER" id="PTHR30505:SF0">
    <property type="entry name" value="FRUCTOSE-LIKE PTS SYSTEM EIIBC COMPONENT-RELATED"/>
    <property type="match status" value="1"/>
</dbReference>
<dbReference type="RefSeq" id="WP_146368291.1">
    <property type="nucleotide sequence ID" value="NZ_CP042295.1"/>
</dbReference>
<evidence type="ECO:0000256" key="5">
    <source>
        <dbReference type="ARBA" id="ARBA00022553"/>
    </source>
</evidence>
<evidence type="ECO:0000256" key="3">
    <source>
        <dbReference type="ARBA" id="ARBA00022448"/>
    </source>
</evidence>
<feature type="transmembrane region" description="Helical" evidence="13">
    <location>
        <begin position="396"/>
        <end position="420"/>
    </location>
</feature>
<dbReference type="GO" id="GO:0016301">
    <property type="term" value="F:kinase activity"/>
    <property type="evidence" value="ECO:0007669"/>
    <property type="project" value="UniProtKB-KW"/>
</dbReference>
<dbReference type="CDD" id="cd00211">
    <property type="entry name" value="PTS_IIA_fru"/>
    <property type="match status" value="1"/>
</dbReference>
<dbReference type="NCBIfam" id="TIGR00829">
    <property type="entry name" value="FRU"/>
    <property type="match status" value="1"/>
</dbReference>
<dbReference type="CDD" id="cd05569">
    <property type="entry name" value="PTS_IIB_fructose"/>
    <property type="match status" value="1"/>
</dbReference>
<dbReference type="PANTHER" id="PTHR30505">
    <property type="entry name" value="FRUCTOSE-LIKE PERMEASE"/>
    <property type="match status" value="1"/>
</dbReference>
<keyword evidence="8" id="KW-0598">Phosphotransferase system</keyword>
<dbReference type="AlphaFoldDB" id="A0A5B8J6A8"/>
<evidence type="ECO:0000256" key="6">
    <source>
        <dbReference type="ARBA" id="ARBA00022597"/>
    </source>
</evidence>
<comment type="subcellular location">
    <subcellularLocation>
        <location evidence="1">Cell inner membrane</location>
        <topology evidence="1">Multi-pass membrane protein</topology>
    </subcellularLocation>
    <subcellularLocation>
        <location evidence="2">Cytoplasm</location>
    </subcellularLocation>
</comment>
<evidence type="ECO:0000256" key="12">
    <source>
        <dbReference type="ARBA" id="ARBA00023136"/>
    </source>
</evidence>
<evidence type="ECO:0000259" key="15">
    <source>
        <dbReference type="PROSITE" id="PS51099"/>
    </source>
</evidence>
<dbReference type="InterPro" id="IPR036095">
    <property type="entry name" value="PTS_EIIB-like_sf"/>
</dbReference>
<accession>A0A5B8J6A8</accession>
<dbReference type="Pfam" id="PF00359">
    <property type="entry name" value="PTS_EIIA_2"/>
    <property type="match status" value="1"/>
</dbReference>
<dbReference type="SUPFAM" id="SSF52794">
    <property type="entry name" value="PTS system IIB component-like"/>
    <property type="match status" value="1"/>
</dbReference>
<dbReference type="Proteomes" id="UP000318927">
    <property type="component" value="Chromosome"/>
</dbReference>
<keyword evidence="5" id="KW-0597">Phosphoprotein</keyword>
<evidence type="ECO:0000259" key="16">
    <source>
        <dbReference type="PROSITE" id="PS51104"/>
    </source>
</evidence>
<dbReference type="PROSITE" id="PS00372">
    <property type="entry name" value="PTS_EIIA_TYPE_2_HIS"/>
    <property type="match status" value="1"/>
</dbReference>
<dbReference type="NCBIfam" id="TIGR01427">
    <property type="entry name" value="PTS_IIC_fructo"/>
    <property type="match status" value="1"/>
</dbReference>
<dbReference type="InterPro" id="IPR003501">
    <property type="entry name" value="PTS_EIIB_2/3"/>
</dbReference>
<sequence length="673" mass="71805">MRIKDLLSESTINVLSKAQNKSEVIDEAVNLLFKNDILTDKDAFAKAVWDREKQSTTGLGDGLAIPHGRGKFVKKPALATLVIKNGVDYESLDGQDVKLVFLIAAPETKGEENLHLEVLAKLSKMLLDKEFINKLVNSKSAKELLNLIEVKEDEINAREVAQVNSDKVFLVGITSCPTGIAHTYMAQEALENAAKKLNVDIKIETQGSGGAKNILTDSEIEKAAGVIIAADTNVELDRFVGKKLLQASVTQGIKEPENLINKVLNENVEIYSPKGVEKKTTQATKPTFIQTVYKHVMSGVSHMLPFVIGGGILIALSFLIDSFYGTEAVGQNFGSYSVLAKFFMDSGQFAFGFMLAVLAGYIAYSIAGRPGLAVGMAAGAIAASSSFMVSQTGSNAGFLGALIGGFLAGYVVVLLGKAFTWLPKSMDGIKPMLIYPLLGLLIVALIMFFVVNTPLAYLNKYINLGLEYIVGKNASISIGFKIGVGALLAGMMAVDMGGPINKVAYTIGVASLDPAGINQPWIMAAVMVGGMVPPLLIALAADLFPQKFTKKERNDSKINYLMGISFITEGAIPYAAADPLRVILSSIIASAIAGALSAGLGASIPAPHGGVFVFIVAQKWYWYIFSLVVGTVIGAFVLGALKRNVENPELGKWKGIPIGNGISFKINARKAKR</sequence>
<feature type="transmembrane region" description="Helical" evidence="13">
    <location>
        <begin position="303"/>
        <end position="326"/>
    </location>
</feature>
<keyword evidence="10" id="KW-0418">Kinase</keyword>
<feature type="transmembrane region" description="Helical" evidence="13">
    <location>
        <begin position="582"/>
        <end position="600"/>
    </location>
</feature>
<dbReference type="Pfam" id="PF02378">
    <property type="entry name" value="PTS_EIIC"/>
    <property type="match status" value="1"/>
</dbReference>
<keyword evidence="11 13" id="KW-1133">Transmembrane helix</keyword>
<evidence type="ECO:0000256" key="13">
    <source>
        <dbReference type="SAM" id="Phobius"/>
    </source>
</evidence>
<evidence type="ECO:0000313" key="18">
    <source>
        <dbReference type="Proteomes" id="UP000318927"/>
    </source>
</evidence>
<gene>
    <name evidence="17" type="ORF">FRW55_00590</name>
</gene>
<feature type="domain" description="PTS EIIB type-2" evidence="15">
    <location>
        <begin position="170"/>
        <end position="265"/>
    </location>
</feature>
<evidence type="ECO:0000256" key="7">
    <source>
        <dbReference type="ARBA" id="ARBA00022679"/>
    </source>
</evidence>
<dbReference type="SUPFAM" id="SSF55804">
    <property type="entry name" value="Phoshotransferase/anion transport protein"/>
    <property type="match status" value="1"/>
</dbReference>
<dbReference type="GO" id="GO:0005351">
    <property type="term" value="F:carbohydrate:proton symporter activity"/>
    <property type="evidence" value="ECO:0007669"/>
    <property type="project" value="InterPro"/>
</dbReference>
<feature type="transmembrane region" description="Helical" evidence="13">
    <location>
        <begin position="346"/>
        <end position="364"/>
    </location>
</feature>
<dbReference type="NCBIfam" id="TIGR00848">
    <property type="entry name" value="fruA"/>
    <property type="match status" value="1"/>
</dbReference>
<keyword evidence="7" id="KW-0808">Transferase</keyword>
<dbReference type="InterPro" id="IPR004715">
    <property type="entry name" value="PTS_IIA_fruc"/>
</dbReference>
<proteinExistence type="predicted"/>
<dbReference type="InterPro" id="IPR003353">
    <property type="entry name" value="PTS_IIB_fruc"/>
</dbReference>
<dbReference type="GO" id="GO:0009401">
    <property type="term" value="P:phosphoenolpyruvate-dependent sugar phosphotransferase system"/>
    <property type="evidence" value="ECO:0007669"/>
    <property type="project" value="UniProtKB-KW"/>
</dbReference>
<dbReference type="PROSITE" id="PS51104">
    <property type="entry name" value="PTS_EIIC_TYPE_2"/>
    <property type="match status" value="1"/>
</dbReference>
<keyword evidence="4" id="KW-1003">Cell membrane</keyword>
<dbReference type="InterPro" id="IPR013014">
    <property type="entry name" value="PTS_EIIC_2"/>
</dbReference>
<dbReference type="OrthoDB" id="9782569at2"/>
<feature type="domain" description="PTS EIIC type-2" evidence="16">
    <location>
        <begin position="292"/>
        <end position="651"/>
    </location>
</feature>
<dbReference type="FunFam" id="3.40.50.2300:FF:000014">
    <property type="entry name" value="PTS system fructose-like transporter subunit IIB"/>
    <property type="match status" value="1"/>
</dbReference>
<dbReference type="InterPro" id="IPR002178">
    <property type="entry name" value="PTS_EIIA_type-2_dom"/>
</dbReference>
<feature type="transmembrane region" description="Helical" evidence="13">
    <location>
        <begin position="432"/>
        <end position="451"/>
    </location>
</feature>
<protein>
    <submittedName>
        <fullName evidence="17">PTS fructose transporter subunit IIC</fullName>
    </submittedName>
</protein>
<evidence type="ECO:0000256" key="9">
    <source>
        <dbReference type="ARBA" id="ARBA00022692"/>
    </source>
</evidence>
<feature type="transmembrane region" description="Helical" evidence="13">
    <location>
        <begin position="371"/>
        <end position="390"/>
    </location>
</feature>
<keyword evidence="18" id="KW-1185">Reference proteome</keyword>
<dbReference type="PROSITE" id="PS51094">
    <property type="entry name" value="PTS_EIIA_TYPE_2"/>
    <property type="match status" value="1"/>
</dbReference>
<dbReference type="Pfam" id="PF02302">
    <property type="entry name" value="PTS_IIB"/>
    <property type="match status" value="1"/>
</dbReference>
<feature type="domain" description="PTS EIIA type-2" evidence="14">
    <location>
        <begin position="5"/>
        <end position="151"/>
    </location>
</feature>
<keyword evidence="12 13" id="KW-0472">Membrane</keyword>
<dbReference type="InterPro" id="IPR013011">
    <property type="entry name" value="PTS_EIIB_2"/>
</dbReference>
<evidence type="ECO:0000256" key="10">
    <source>
        <dbReference type="ARBA" id="ARBA00022777"/>
    </source>
</evidence>
<feature type="transmembrane region" description="Helical" evidence="13">
    <location>
        <begin position="620"/>
        <end position="641"/>
    </location>
</feature>
<dbReference type="GO" id="GO:0090563">
    <property type="term" value="F:protein-phosphocysteine-sugar phosphotransferase activity"/>
    <property type="evidence" value="ECO:0007669"/>
    <property type="project" value="TreeGrafter"/>
</dbReference>
<dbReference type="KEGG" id="mans:FRW55_00590"/>
<evidence type="ECO:0000313" key="17">
    <source>
        <dbReference type="EMBL" id="QDY86666.1"/>
    </source>
</evidence>
<dbReference type="Gene3D" id="3.40.50.2300">
    <property type="match status" value="1"/>
</dbReference>
<feature type="transmembrane region" description="Helical" evidence="13">
    <location>
        <begin position="521"/>
        <end position="544"/>
    </location>
</feature>
<dbReference type="GO" id="GO:0022877">
    <property type="term" value="F:protein-N(PI)-phosphohistidine-fructose phosphotransferase system transporter activity"/>
    <property type="evidence" value="ECO:0007669"/>
    <property type="project" value="InterPro"/>
</dbReference>
<dbReference type="GO" id="GO:0005737">
    <property type="term" value="C:cytoplasm"/>
    <property type="evidence" value="ECO:0007669"/>
    <property type="project" value="UniProtKB-SubCell"/>
</dbReference>
<evidence type="ECO:0000256" key="4">
    <source>
        <dbReference type="ARBA" id="ARBA00022475"/>
    </source>
</evidence>
<keyword evidence="9 13" id="KW-0812">Transmembrane</keyword>
<evidence type="ECO:0000256" key="8">
    <source>
        <dbReference type="ARBA" id="ARBA00022683"/>
    </source>
</evidence>
<evidence type="ECO:0000256" key="2">
    <source>
        <dbReference type="ARBA" id="ARBA00004496"/>
    </source>
</evidence>
<dbReference type="PROSITE" id="PS51099">
    <property type="entry name" value="PTS_EIIB_TYPE_2"/>
    <property type="match status" value="1"/>
</dbReference>
<dbReference type="InterPro" id="IPR016152">
    <property type="entry name" value="PTrfase/Anion_transptr"/>
</dbReference>
<keyword evidence="6" id="KW-0762">Sugar transport</keyword>
<name>A0A5B8J6A8_9MOLU</name>
<keyword evidence="3" id="KW-0813">Transport</keyword>
<dbReference type="InterPro" id="IPR003352">
    <property type="entry name" value="PTS_EIIC"/>
</dbReference>
<evidence type="ECO:0000259" key="14">
    <source>
        <dbReference type="PROSITE" id="PS51094"/>
    </source>
</evidence>
<dbReference type="InterPro" id="IPR006327">
    <property type="entry name" value="PTS_IIC_fruc"/>
</dbReference>